<dbReference type="RefSeq" id="WP_226749894.1">
    <property type="nucleotide sequence ID" value="NZ_JAEINI020000001.1"/>
</dbReference>
<dbReference type="PROSITE" id="PS51648">
    <property type="entry name" value="YCGL"/>
    <property type="match status" value="1"/>
</dbReference>
<feature type="domain" description="YcgL" evidence="2">
    <location>
        <begin position="1"/>
        <end position="85"/>
    </location>
</feature>
<dbReference type="EMBL" id="JAEINI020000001">
    <property type="protein sequence ID" value="MCB5225815.1"/>
    <property type="molecule type" value="Genomic_DNA"/>
</dbReference>
<protein>
    <recommendedName>
        <fullName evidence="1">YcgL domain-containing protein JAO78_003185</fullName>
    </recommendedName>
</protein>
<dbReference type="Pfam" id="PF05166">
    <property type="entry name" value="YcgL"/>
    <property type="match status" value="1"/>
</dbReference>
<evidence type="ECO:0000259" key="2">
    <source>
        <dbReference type="PROSITE" id="PS51648"/>
    </source>
</evidence>
<dbReference type="PANTHER" id="PTHR38109">
    <property type="entry name" value="PROTEIN YCGL"/>
    <property type="match status" value="1"/>
</dbReference>
<dbReference type="Proteomes" id="UP000633814">
    <property type="component" value="Unassembled WGS sequence"/>
</dbReference>
<evidence type="ECO:0000313" key="3">
    <source>
        <dbReference type="EMBL" id="MCB5225815.1"/>
    </source>
</evidence>
<accession>A0ABS8C1D7</accession>
<dbReference type="InterPro" id="IPR027354">
    <property type="entry name" value="YcgL_dom"/>
</dbReference>
<evidence type="ECO:0000313" key="4">
    <source>
        <dbReference type="Proteomes" id="UP000633814"/>
    </source>
</evidence>
<dbReference type="SUPFAM" id="SSF160191">
    <property type="entry name" value="YcgL-like"/>
    <property type="match status" value="1"/>
</dbReference>
<comment type="caution">
    <text evidence="3">The sequence shown here is derived from an EMBL/GenBank/DDBJ whole genome shotgun (WGS) entry which is preliminary data.</text>
</comment>
<evidence type="ECO:0000256" key="1">
    <source>
        <dbReference type="HAMAP-Rule" id="MF_01866"/>
    </source>
</evidence>
<sequence length="94" mass="10729">MLCAIYRSLRKEGTYLYIEKRDDFEKVPALLLQSFGKPQLVTLLNLAKREHLAQVEIEKVKAALTEQGYYLQLPPPPENLLAAHKAYNASSLQK</sequence>
<gene>
    <name evidence="3" type="ORF">JAO78_003185</name>
</gene>
<name>A0ABS8C1D7_9ALTE</name>
<reference evidence="3 4" key="1">
    <citation type="submission" date="2021-10" db="EMBL/GenBank/DDBJ databases">
        <title>Alishewanella koreense sp. nov. isolated from seawater of southwestern coast in South Korea and the proposal for the reclassification of Rheinheimera perlucida and Rheinheimera tuosuensis as Arsukibacterium perlucida and Arsukibacterium tuosuensis.</title>
        <authorList>
            <person name="Kim K.H."/>
            <person name="Ruan W."/>
            <person name="Kim K.R."/>
            <person name="Baek J.H."/>
            <person name="Jeon C.O."/>
        </authorList>
    </citation>
    <scope>NUCLEOTIDE SEQUENCE [LARGE SCALE GENOMIC DNA]</scope>
    <source>
        <strain evidence="3 4">16-MA</strain>
    </source>
</reference>
<keyword evidence="4" id="KW-1185">Reference proteome</keyword>
<proteinExistence type="inferred from homology"/>
<organism evidence="3 4">
    <name type="scientific">Alishewanella maricola</name>
    <dbReference type="NCBI Taxonomy" id="2795740"/>
    <lineage>
        <taxon>Bacteria</taxon>
        <taxon>Pseudomonadati</taxon>
        <taxon>Pseudomonadota</taxon>
        <taxon>Gammaproteobacteria</taxon>
        <taxon>Alteromonadales</taxon>
        <taxon>Alteromonadaceae</taxon>
        <taxon>Alishewanella</taxon>
    </lineage>
</organism>
<dbReference type="Gene3D" id="3.10.510.20">
    <property type="entry name" value="YcgL domain"/>
    <property type="match status" value="1"/>
</dbReference>
<dbReference type="InterPro" id="IPR038068">
    <property type="entry name" value="YcgL-like_sf"/>
</dbReference>
<dbReference type="HAMAP" id="MF_01866">
    <property type="entry name" value="UPF0745"/>
    <property type="match status" value="1"/>
</dbReference>
<dbReference type="PANTHER" id="PTHR38109:SF1">
    <property type="entry name" value="PROTEIN YCGL"/>
    <property type="match status" value="1"/>
</dbReference>